<comment type="subcellular location">
    <subcellularLocation>
        <location evidence="1">Cell membrane</location>
        <topology evidence="1">Multi-pass membrane protein</topology>
    </subcellularLocation>
</comment>
<evidence type="ECO:0000313" key="7">
    <source>
        <dbReference type="EMBL" id="ADY12109.1"/>
    </source>
</evidence>
<evidence type="ECO:0000256" key="1">
    <source>
        <dbReference type="ARBA" id="ARBA00004651"/>
    </source>
</evidence>
<feature type="transmembrane region" description="Helical" evidence="6">
    <location>
        <begin position="266"/>
        <end position="291"/>
    </location>
</feature>
<keyword evidence="3 6" id="KW-0812">Transmembrane</keyword>
<evidence type="ECO:0000256" key="2">
    <source>
        <dbReference type="ARBA" id="ARBA00022475"/>
    </source>
</evidence>
<evidence type="ECO:0000313" key="8">
    <source>
        <dbReference type="Proteomes" id="UP000008466"/>
    </source>
</evidence>
<sequence length="500" mass="56451">MNNSRKKNAILNILIGYIAQIGLLFLSLVGRKIFLSFLSIEYLGINGLYSNILSVLSLAELGLDSAAVYSLYEPVASGNTELTFSLIKYFKKIYYSVSAGIFVIGLLLIPFLSYVINTDLPSNDLILYYVLFLSNTVASYFVAHKVALLSASQEQRVQKISSLISSFLLQILHIIVLLIWKNYYLYIIATVINTFLYNFILSRLCDRIHPELKKHQTGIDFETKPITSRIRHTLMYKLGVVAINNTDNILISSLVSTAAVGLYSNYYVVISAVQGFISVVTTSMISGIGNLAVSGNRRRQLEIFNMLLMFYHFLAALGGIGFGLLFNNLITLWLGNEYLFNSNTVSIISFNFYISCIVNPVWMYREANGLFKDVKYLIIVRAMFNITFSVLLGYKFGTFGILLATAVSLLITSFWFEPRILFRKVFNCSEKYFWIKQFKYSILSVISLVVCNYVVYIIKDTALGLILKAIVIVIVTSSIFSVGLCKSSEFRGILEMIKKK</sequence>
<evidence type="ECO:0000256" key="4">
    <source>
        <dbReference type="ARBA" id="ARBA00022989"/>
    </source>
</evidence>
<dbReference type="Proteomes" id="UP000008466">
    <property type="component" value="Chromosome"/>
</dbReference>
<keyword evidence="4 6" id="KW-1133">Transmembrane helix</keyword>
<feature type="transmembrane region" description="Helical" evidence="6">
    <location>
        <begin position="48"/>
        <end position="72"/>
    </location>
</feature>
<feature type="transmembrane region" description="Helical" evidence="6">
    <location>
        <begin position="400"/>
        <end position="417"/>
    </location>
</feature>
<feature type="transmembrane region" description="Helical" evidence="6">
    <location>
        <begin position="93"/>
        <end position="114"/>
    </location>
</feature>
<evidence type="ECO:0000256" key="3">
    <source>
        <dbReference type="ARBA" id="ARBA00022692"/>
    </source>
</evidence>
<feature type="transmembrane region" description="Helical" evidence="6">
    <location>
        <begin position="464"/>
        <end position="485"/>
    </location>
</feature>
<feature type="transmembrane region" description="Helical" evidence="6">
    <location>
        <begin position="345"/>
        <end position="364"/>
    </location>
</feature>
<proteinExistence type="predicted"/>
<feature type="transmembrane region" description="Helical" evidence="6">
    <location>
        <begin position="126"/>
        <end position="148"/>
    </location>
</feature>
<dbReference type="EMBL" id="CP002541">
    <property type="protein sequence ID" value="ADY12109.1"/>
    <property type="molecule type" value="Genomic_DNA"/>
</dbReference>
<evidence type="ECO:0000256" key="5">
    <source>
        <dbReference type="ARBA" id="ARBA00023136"/>
    </source>
</evidence>
<dbReference type="AlphaFoldDB" id="F0RU23"/>
<name>F0RU23_SPHGB</name>
<feature type="transmembrane region" description="Helical" evidence="6">
    <location>
        <begin position="238"/>
        <end position="260"/>
    </location>
</feature>
<dbReference type="GO" id="GO:0005886">
    <property type="term" value="C:plasma membrane"/>
    <property type="evidence" value="ECO:0007669"/>
    <property type="project" value="UniProtKB-SubCell"/>
</dbReference>
<dbReference type="STRING" id="158189.SpiBuddy_0271"/>
<gene>
    <name evidence="7" type="ordered locus">SpiBuddy_0271</name>
</gene>
<accession>F0RU23</accession>
<dbReference type="HOGENOM" id="CLU_040274_1_0_12"/>
<dbReference type="InterPro" id="IPR050833">
    <property type="entry name" value="Poly_Biosynth_Transport"/>
</dbReference>
<protein>
    <submittedName>
        <fullName evidence="7">Polysaccharide biosynthesis protein</fullName>
    </submittedName>
</protein>
<feature type="transmembrane region" description="Helical" evidence="6">
    <location>
        <begin position="186"/>
        <end position="205"/>
    </location>
</feature>
<keyword evidence="5 6" id="KW-0472">Membrane</keyword>
<dbReference type="eggNOG" id="COG2244">
    <property type="taxonomic scope" value="Bacteria"/>
</dbReference>
<feature type="transmembrane region" description="Helical" evidence="6">
    <location>
        <begin position="9"/>
        <end position="28"/>
    </location>
</feature>
<evidence type="ECO:0000256" key="6">
    <source>
        <dbReference type="SAM" id="Phobius"/>
    </source>
</evidence>
<reference evidence="8" key="1">
    <citation type="submission" date="2011-02" db="EMBL/GenBank/DDBJ databases">
        <title>Complete sequence of Spirochaeta sp. Buddy.</title>
        <authorList>
            <person name="Lucas S."/>
            <person name="Copeland A."/>
            <person name="Lapidus A."/>
            <person name="Cheng J.-F."/>
            <person name="Goodwin L."/>
            <person name="Pitluck S."/>
            <person name="Zeytun A."/>
            <person name="Detter J.C."/>
            <person name="Han C."/>
            <person name="Tapia R."/>
            <person name="Land M."/>
            <person name="Hauser L."/>
            <person name="Kyrpides N."/>
            <person name="Ivanova N."/>
            <person name="Mikhailova N."/>
            <person name="Pagani I."/>
            <person name="Ritalahti K.M."/>
            <person name="Loeffler F.E."/>
            <person name="Woyke T."/>
        </authorList>
    </citation>
    <scope>NUCLEOTIDE SEQUENCE [LARGE SCALE GENOMIC DNA]</scope>
    <source>
        <strain evidence="8">ATCC BAA-1886 / DSM 22777 / Buddy</strain>
    </source>
</reference>
<feature type="transmembrane region" description="Helical" evidence="6">
    <location>
        <begin position="160"/>
        <end position="180"/>
    </location>
</feature>
<keyword evidence="2" id="KW-1003">Cell membrane</keyword>
<feature type="transmembrane region" description="Helical" evidence="6">
    <location>
        <begin position="376"/>
        <end position="394"/>
    </location>
</feature>
<dbReference type="PANTHER" id="PTHR30250">
    <property type="entry name" value="PST FAMILY PREDICTED COLANIC ACID TRANSPORTER"/>
    <property type="match status" value="1"/>
</dbReference>
<organism evidence="7 8">
    <name type="scientific">Sphaerochaeta globosa (strain ATCC BAA-1886 / DSM 22777 / Buddy)</name>
    <name type="common">Spirochaeta sp. (strain Buddy)</name>
    <dbReference type="NCBI Taxonomy" id="158189"/>
    <lineage>
        <taxon>Bacteria</taxon>
        <taxon>Pseudomonadati</taxon>
        <taxon>Spirochaetota</taxon>
        <taxon>Spirochaetia</taxon>
        <taxon>Spirochaetales</taxon>
        <taxon>Sphaerochaetaceae</taxon>
        <taxon>Sphaerochaeta</taxon>
    </lineage>
</organism>
<dbReference type="PANTHER" id="PTHR30250:SF26">
    <property type="entry name" value="PSMA PROTEIN"/>
    <property type="match status" value="1"/>
</dbReference>
<dbReference type="KEGG" id="sbu:SpiBuddy_0271"/>
<feature type="transmembrane region" description="Helical" evidence="6">
    <location>
        <begin position="303"/>
        <end position="325"/>
    </location>
</feature>
<keyword evidence="8" id="KW-1185">Reference proteome</keyword>
<feature type="transmembrane region" description="Helical" evidence="6">
    <location>
        <begin position="438"/>
        <end position="458"/>
    </location>
</feature>